<dbReference type="SUPFAM" id="SSF52540">
    <property type="entry name" value="P-loop containing nucleoside triphosphate hydrolases"/>
    <property type="match status" value="1"/>
</dbReference>
<dbReference type="EC" id="2.8.2.-" evidence="3"/>
<feature type="domain" description="Sulfotransferase" evidence="4">
    <location>
        <begin position="114"/>
        <end position="376"/>
    </location>
</feature>
<gene>
    <name evidence="5" type="ORF">Din_033584</name>
</gene>
<dbReference type="Pfam" id="PF00685">
    <property type="entry name" value="Sulfotransfer_1"/>
    <property type="match status" value="1"/>
</dbReference>
<evidence type="ECO:0000313" key="5">
    <source>
        <dbReference type="EMBL" id="MPA64143.1"/>
    </source>
</evidence>
<name>A0A5B7B9K4_DAVIN</name>
<dbReference type="PANTHER" id="PTHR11783">
    <property type="entry name" value="SULFOTRANSFERASE SULT"/>
    <property type="match status" value="1"/>
</dbReference>
<sequence>MSILWTWQLRHTRWFILLSCGREYREAPLQAFPVVYLGGVDDAHPPYITMEKTTETAGEEEERRREEEFEELIQTLPKERNWDDGYLYLYKGCWFPSVSLPGLISFQRHFQAHDTDVILVAPPKSGTTWLKALAFAIAKRSQYPFTTTTESPLLTSNPHQLVPFLEFEIYLKPPFPDLENIPSPRIFATHMPYASLPSSIRDSKCRIVYMCRNPLDMLVSYWHFTSKLRPKTLEPVSLDQLVDMFCCGFIGYGPFWDHVLGYWKASQEIPNNKVLFLKYEDMKVETISHLKILADFMGFPFSLEEERQGVIEEIARLCSFNNLKDLEVNKIGNFIMGLQYDIFFRKGEVGDWPNYLTPSMAERIDKVMEEKLEGSGLTFKTS</sequence>
<evidence type="ECO:0000259" key="4">
    <source>
        <dbReference type="Pfam" id="PF00685"/>
    </source>
</evidence>
<reference evidence="5" key="1">
    <citation type="submission" date="2019-08" db="EMBL/GenBank/DDBJ databases">
        <title>Reference gene set and small RNA set construction with multiple tissues from Davidia involucrata Baill.</title>
        <authorList>
            <person name="Yang H."/>
            <person name="Zhou C."/>
            <person name="Li G."/>
            <person name="Wang J."/>
            <person name="Gao P."/>
            <person name="Wang M."/>
            <person name="Wang R."/>
            <person name="Zhao Y."/>
        </authorList>
    </citation>
    <scope>NUCLEOTIDE SEQUENCE</scope>
    <source>
        <tissue evidence="5">Mixed with DoveR01_LX</tissue>
    </source>
</reference>
<proteinExistence type="inferred from homology"/>
<dbReference type="InterPro" id="IPR000863">
    <property type="entry name" value="Sulfotransferase_dom"/>
</dbReference>
<evidence type="ECO:0000256" key="3">
    <source>
        <dbReference type="RuleBase" id="RU361155"/>
    </source>
</evidence>
<dbReference type="EMBL" id="GHES01033584">
    <property type="protein sequence ID" value="MPA64143.1"/>
    <property type="molecule type" value="Transcribed_RNA"/>
</dbReference>
<dbReference type="Gene3D" id="3.40.50.300">
    <property type="entry name" value="P-loop containing nucleotide triphosphate hydrolases"/>
    <property type="match status" value="1"/>
</dbReference>
<organism evidence="5">
    <name type="scientific">Davidia involucrata</name>
    <name type="common">Dove tree</name>
    <dbReference type="NCBI Taxonomy" id="16924"/>
    <lineage>
        <taxon>Eukaryota</taxon>
        <taxon>Viridiplantae</taxon>
        <taxon>Streptophyta</taxon>
        <taxon>Embryophyta</taxon>
        <taxon>Tracheophyta</taxon>
        <taxon>Spermatophyta</taxon>
        <taxon>Magnoliopsida</taxon>
        <taxon>eudicotyledons</taxon>
        <taxon>Gunneridae</taxon>
        <taxon>Pentapetalae</taxon>
        <taxon>asterids</taxon>
        <taxon>Cornales</taxon>
        <taxon>Nyssaceae</taxon>
        <taxon>Davidia</taxon>
    </lineage>
</organism>
<accession>A0A5B7B9K4</accession>
<comment type="similarity">
    <text evidence="1 3">Belongs to the sulfotransferase 1 family.</text>
</comment>
<dbReference type="AlphaFoldDB" id="A0A5B7B9K4"/>
<evidence type="ECO:0000256" key="2">
    <source>
        <dbReference type="ARBA" id="ARBA00022679"/>
    </source>
</evidence>
<dbReference type="InterPro" id="IPR027417">
    <property type="entry name" value="P-loop_NTPase"/>
</dbReference>
<protein>
    <recommendedName>
        <fullName evidence="3">Sulfotransferase</fullName>
        <ecNumber evidence="3">2.8.2.-</ecNumber>
    </recommendedName>
</protein>
<dbReference type="GO" id="GO:0008146">
    <property type="term" value="F:sulfotransferase activity"/>
    <property type="evidence" value="ECO:0007669"/>
    <property type="project" value="InterPro"/>
</dbReference>
<keyword evidence="2 3" id="KW-0808">Transferase</keyword>
<evidence type="ECO:0000256" key="1">
    <source>
        <dbReference type="ARBA" id="ARBA00005771"/>
    </source>
</evidence>